<feature type="transmembrane region" description="Helical" evidence="1">
    <location>
        <begin position="133"/>
        <end position="153"/>
    </location>
</feature>
<comment type="caution">
    <text evidence="3">The sequence shown here is derived from an EMBL/GenBank/DDBJ whole genome shotgun (WGS) entry which is preliminary data.</text>
</comment>
<feature type="transmembrane region" description="Helical" evidence="1">
    <location>
        <begin position="189"/>
        <end position="210"/>
    </location>
</feature>
<evidence type="ECO:0000259" key="2">
    <source>
        <dbReference type="Pfam" id="PF02517"/>
    </source>
</evidence>
<reference evidence="3 4" key="1">
    <citation type="submission" date="2020-08" db="EMBL/GenBank/DDBJ databases">
        <title>Cohnella phylogeny.</title>
        <authorList>
            <person name="Dunlap C."/>
        </authorList>
    </citation>
    <scope>NUCLEOTIDE SEQUENCE [LARGE SCALE GENOMIC DNA]</scope>
    <source>
        <strain evidence="3 4">DSM 25239</strain>
    </source>
</reference>
<gene>
    <name evidence="3" type="ORF">H7B90_01635</name>
</gene>
<dbReference type="PANTHER" id="PTHR39430">
    <property type="entry name" value="MEMBRANE-ASSOCIATED PROTEASE-RELATED"/>
    <property type="match status" value="1"/>
</dbReference>
<dbReference type="GO" id="GO:0004175">
    <property type="term" value="F:endopeptidase activity"/>
    <property type="evidence" value="ECO:0007669"/>
    <property type="project" value="UniProtKB-ARBA"/>
</dbReference>
<feature type="domain" description="CAAX prenyl protease 2/Lysostaphin resistance protein A-like" evidence="2">
    <location>
        <begin position="134"/>
        <end position="227"/>
    </location>
</feature>
<sequence length="299" mass="31370">MKGKGSRNKAPLQNSGKLSAWSSFWRFPIVWMIAGAVGILLIDAFFRQLTERVEGIASLILTLIMGFLAILVYKLTMTRLARRSAPEISGQRAGMEAVRGILTGTVFIAGSAVMITALGGYSFQWASSADTSSVLASSLGAALGAAIVEELMFRGLLFQVLVKMGGSSLALAVTSLFFGAAHLGNPGATWWSAFAIVLEAGVLLGAAFLWRRNLWFAMGLHFAWNAVEGLLGLPVSGHSAAGLFTVKANGDALLTGGSFGLEGSIVPVVVSLLISVPMLIAAARNRRVEAGNGNLLVSK</sequence>
<feature type="transmembrane region" description="Helical" evidence="1">
    <location>
        <begin position="55"/>
        <end position="76"/>
    </location>
</feature>
<dbReference type="GO" id="GO:0006508">
    <property type="term" value="P:proteolysis"/>
    <property type="evidence" value="ECO:0007669"/>
    <property type="project" value="UniProtKB-KW"/>
</dbReference>
<protein>
    <submittedName>
        <fullName evidence="3">CPBP family intramembrane metalloprotease</fullName>
    </submittedName>
</protein>
<evidence type="ECO:0000313" key="3">
    <source>
        <dbReference type="EMBL" id="MBB6690092.1"/>
    </source>
</evidence>
<feature type="transmembrane region" description="Helical" evidence="1">
    <location>
        <begin position="160"/>
        <end position="183"/>
    </location>
</feature>
<dbReference type="GO" id="GO:0080120">
    <property type="term" value="P:CAAX-box protein maturation"/>
    <property type="evidence" value="ECO:0007669"/>
    <property type="project" value="UniProtKB-ARBA"/>
</dbReference>
<dbReference type="Proteomes" id="UP000553776">
    <property type="component" value="Unassembled WGS sequence"/>
</dbReference>
<feature type="transmembrane region" description="Helical" evidence="1">
    <location>
        <begin position="29"/>
        <end position="49"/>
    </location>
</feature>
<dbReference type="Pfam" id="PF02517">
    <property type="entry name" value="Rce1-like"/>
    <property type="match status" value="1"/>
</dbReference>
<keyword evidence="4" id="KW-1185">Reference proteome</keyword>
<keyword evidence="1" id="KW-0812">Transmembrane</keyword>
<keyword evidence="3" id="KW-0378">Hydrolase</keyword>
<feature type="transmembrane region" description="Helical" evidence="1">
    <location>
        <begin position="222"/>
        <end position="244"/>
    </location>
</feature>
<evidence type="ECO:0000256" key="1">
    <source>
        <dbReference type="SAM" id="Phobius"/>
    </source>
</evidence>
<evidence type="ECO:0000313" key="4">
    <source>
        <dbReference type="Proteomes" id="UP000553776"/>
    </source>
</evidence>
<dbReference type="GO" id="GO:0008237">
    <property type="term" value="F:metallopeptidase activity"/>
    <property type="evidence" value="ECO:0007669"/>
    <property type="project" value="UniProtKB-KW"/>
</dbReference>
<accession>A0A841TT96</accession>
<dbReference type="AlphaFoldDB" id="A0A841TT96"/>
<organism evidence="3 4">
    <name type="scientific">Cohnella xylanilytica</name>
    <dbReference type="NCBI Taxonomy" id="557555"/>
    <lineage>
        <taxon>Bacteria</taxon>
        <taxon>Bacillati</taxon>
        <taxon>Bacillota</taxon>
        <taxon>Bacilli</taxon>
        <taxon>Bacillales</taxon>
        <taxon>Paenibacillaceae</taxon>
        <taxon>Cohnella</taxon>
    </lineage>
</organism>
<dbReference type="PANTHER" id="PTHR39430:SF1">
    <property type="entry name" value="PROTEASE"/>
    <property type="match status" value="1"/>
</dbReference>
<proteinExistence type="predicted"/>
<name>A0A841TT96_9BACL</name>
<feature type="transmembrane region" description="Helical" evidence="1">
    <location>
        <begin position="97"/>
        <end position="121"/>
    </location>
</feature>
<dbReference type="InterPro" id="IPR003675">
    <property type="entry name" value="Rce1/LyrA-like_dom"/>
</dbReference>
<keyword evidence="3" id="KW-0482">Metalloprotease</keyword>
<keyword evidence="3" id="KW-0645">Protease</keyword>
<dbReference type="EMBL" id="JACJVR010000004">
    <property type="protein sequence ID" value="MBB6690092.1"/>
    <property type="molecule type" value="Genomic_DNA"/>
</dbReference>
<keyword evidence="1" id="KW-0472">Membrane</keyword>
<keyword evidence="1" id="KW-1133">Transmembrane helix</keyword>
<feature type="transmembrane region" description="Helical" evidence="1">
    <location>
        <begin position="264"/>
        <end position="283"/>
    </location>
</feature>